<feature type="region of interest" description="Disordered" evidence="3">
    <location>
        <begin position="277"/>
        <end position="310"/>
    </location>
</feature>
<dbReference type="GO" id="GO:0008168">
    <property type="term" value="F:methyltransferase activity"/>
    <property type="evidence" value="ECO:0007669"/>
    <property type="project" value="UniProtKB-KW"/>
</dbReference>
<feature type="compositionally biased region" description="Basic and acidic residues" evidence="3">
    <location>
        <begin position="199"/>
        <end position="209"/>
    </location>
</feature>
<name>A0A194VUY3_CYTMA</name>
<dbReference type="PANTHER" id="PTHR12350:SF19">
    <property type="entry name" value="SET DOMAIN-CONTAINING PROTEIN"/>
    <property type="match status" value="1"/>
</dbReference>
<evidence type="ECO:0000256" key="3">
    <source>
        <dbReference type="SAM" id="MobiDB-lite"/>
    </source>
</evidence>
<dbReference type="AlphaFoldDB" id="A0A194VUY3"/>
<keyword evidence="2" id="KW-0808">Transferase</keyword>
<evidence type="ECO:0000313" key="5">
    <source>
        <dbReference type="EMBL" id="KUI67615.1"/>
    </source>
</evidence>
<dbReference type="InterPro" id="IPR046341">
    <property type="entry name" value="SET_dom_sf"/>
</dbReference>
<keyword evidence="1" id="KW-0489">Methyltransferase</keyword>
<protein>
    <submittedName>
        <fullName evidence="5">Histone-lysine N-methyltransferase ash1</fullName>
    </submittedName>
</protein>
<dbReference type="OrthoDB" id="5984008at2759"/>
<organism evidence="5 6">
    <name type="scientific">Cytospora mali</name>
    <name type="common">Apple Valsa canker fungus</name>
    <name type="synonym">Valsa mali</name>
    <dbReference type="NCBI Taxonomy" id="578113"/>
    <lineage>
        <taxon>Eukaryota</taxon>
        <taxon>Fungi</taxon>
        <taxon>Dikarya</taxon>
        <taxon>Ascomycota</taxon>
        <taxon>Pezizomycotina</taxon>
        <taxon>Sordariomycetes</taxon>
        <taxon>Sordariomycetidae</taxon>
        <taxon>Diaporthales</taxon>
        <taxon>Cytosporaceae</taxon>
        <taxon>Cytospora</taxon>
    </lineage>
</organism>
<dbReference type="PROSITE" id="PS50868">
    <property type="entry name" value="POST_SET"/>
    <property type="match status" value="1"/>
</dbReference>
<evidence type="ECO:0000256" key="1">
    <source>
        <dbReference type="ARBA" id="ARBA00022603"/>
    </source>
</evidence>
<dbReference type="InterPro" id="IPR003616">
    <property type="entry name" value="Post-SET_dom"/>
</dbReference>
<dbReference type="EMBL" id="CM003100">
    <property type="protein sequence ID" value="KUI67615.1"/>
    <property type="molecule type" value="Genomic_DNA"/>
</dbReference>
<evidence type="ECO:0000256" key="2">
    <source>
        <dbReference type="ARBA" id="ARBA00022679"/>
    </source>
</evidence>
<dbReference type="InterPro" id="IPR053201">
    <property type="entry name" value="Flavunoidine_N-MTase"/>
</dbReference>
<feature type="region of interest" description="Disordered" evidence="3">
    <location>
        <begin position="199"/>
        <end position="234"/>
    </location>
</feature>
<evidence type="ECO:0000259" key="4">
    <source>
        <dbReference type="PROSITE" id="PS50868"/>
    </source>
</evidence>
<gene>
    <name evidence="5" type="ORF">VM1G_03245</name>
</gene>
<dbReference type="Gene3D" id="2.170.270.10">
    <property type="entry name" value="SET domain"/>
    <property type="match status" value="1"/>
</dbReference>
<feature type="domain" description="Post-SET" evidence="4">
    <location>
        <begin position="160"/>
        <end position="176"/>
    </location>
</feature>
<dbReference type="PANTHER" id="PTHR12350">
    <property type="entry name" value="HISTONE-LYSINE N-METHYLTRANSFERASE-RELATED"/>
    <property type="match status" value="1"/>
</dbReference>
<feature type="compositionally biased region" description="Low complexity" evidence="3">
    <location>
        <begin position="210"/>
        <end position="221"/>
    </location>
</feature>
<keyword evidence="6" id="KW-1185">Reference proteome</keyword>
<dbReference type="Proteomes" id="UP000078559">
    <property type="component" value="Chromosome 3"/>
</dbReference>
<proteinExistence type="predicted"/>
<evidence type="ECO:0000313" key="6">
    <source>
        <dbReference type="Proteomes" id="UP000078559"/>
    </source>
</evidence>
<accession>A0A194VUY3</accession>
<feature type="compositionally biased region" description="Polar residues" evidence="3">
    <location>
        <begin position="24"/>
        <end position="40"/>
    </location>
</feature>
<dbReference type="SUPFAM" id="SSF82199">
    <property type="entry name" value="SET domain"/>
    <property type="match status" value="1"/>
</dbReference>
<sequence length="310" mass="33937">MKSTTPGTSRTSSFCETDPVWSPQRTEYLSTDGSSKTDTMANPKPHWQQPSHPDIQEVIFNEEESTFKSLSRVAVAPFGVFANLIVPPCTIEERPTYATCQIGRDQHVSLNSDLLYMNHSCEPSLIIDVDNLQILAGPKGLRPGDELTFFYPSTEWELAQPFDCSCGTPSCHGQISGAKDMTSSQLEGYWLSGHIRELKKDQKEQDEKGSQSSTSNTTTLSPPSPPPEHPDRPVLRASISLDAKDPTVQALQEALDHAEKVVDAARTALVSYMDVSRSVAEDDDGKGDRVKHRGTFGQGGGSLRRAAEAK</sequence>
<feature type="region of interest" description="Disordered" evidence="3">
    <location>
        <begin position="24"/>
        <end position="51"/>
    </location>
</feature>
<reference evidence="5" key="1">
    <citation type="submission" date="2014-12" db="EMBL/GenBank/DDBJ databases">
        <title>Genome Sequence of Valsa Canker Pathogens Uncovers a Specific Adaption of Colonization on Woody Bark.</title>
        <authorList>
            <person name="Yin Z."/>
            <person name="Liu H."/>
            <person name="Gao X."/>
            <person name="Li Z."/>
            <person name="Song N."/>
            <person name="Ke X."/>
            <person name="Dai Q."/>
            <person name="Wu Y."/>
            <person name="Sun Y."/>
            <person name="Xu J.-R."/>
            <person name="Kang Z.K."/>
            <person name="Wang L."/>
            <person name="Huang L."/>
        </authorList>
    </citation>
    <scope>NUCLEOTIDE SEQUENCE [LARGE SCALE GENOMIC DNA]</scope>
    <source>
        <strain evidence="5">03-8</strain>
    </source>
</reference>
<dbReference type="GO" id="GO:0032259">
    <property type="term" value="P:methylation"/>
    <property type="evidence" value="ECO:0007669"/>
    <property type="project" value="UniProtKB-KW"/>
</dbReference>